<proteinExistence type="predicted"/>
<dbReference type="InterPro" id="IPR005247">
    <property type="entry name" value="YbhB_YbcL/LppC-like"/>
</dbReference>
<gene>
    <name evidence="1" type="ORF">TEA_022157</name>
</gene>
<sequence>MANPTDEFRFVSPTIHHLGRVPRKYTGAKKDLWPIMPWAHWVVVNIPPTLRGLPEGFSGKEEEVGGDYGGIKEGHNDWKVSGYRGPKMPTFGHHPPGHRLEFTLYALDEDLHHGNKVAKEKLLDAIEGHVLGEAVLLAYF</sequence>
<keyword evidence="2" id="KW-1185">Reference proteome</keyword>
<protein>
    <submittedName>
        <fullName evidence="1">Uncharacterized protein</fullName>
    </submittedName>
</protein>
<dbReference type="Gene3D" id="3.90.280.10">
    <property type="entry name" value="PEBP-like"/>
    <property type="match status" value="1"/>
</dbReference>
<dbReference type="SUPFAM" id="SSF49777">
    <property type="entry name" value="PEBP-like"/>
    <property type="match status" value="1"/>
</dbReference>
<name>A0A4S4EFS8_CAMSN</name>
<dbReference type="Pfam" id="PF01161">
    <property type="entry name" value="PBP"/>
    <property type="match status" value="1"/>
</dbReference>
<accession>A0A4S4EFS8</accession>
<dbReference type="InterPro" id="IPR036610">
    <property type="entry name" value="PEBP-like_sf"/>
</dbReference>
<dbReference type="NCBIfam" id="TIGR00481">
    <property type="entry name" value="YbhB/YbcL family Raf kinase inhibitor-like protein"/>
    <property type="match status" value="1"/>
</dbReference>
<organism evidence="1 2">
    <name type="scientific">Camellia sinensis var. sinensis</name>
    <name type="common">China tea</name>
    <dbReference type="NCBI Taxonomy" id="542762"/>
    <lineage>
        <taxon>Eukaryota</taxon>
        <taxon>Viridiplantae</taxon>
        <taxon>Streptophyta</taxon>
        <taxon>Embryophyta</taxon>
        <taxon>Tracheophyta</taxon>
        <taxon>Spermatophyta</taxon>
        <taxon>Magnoliopsida</taxon>
        <taxon>eudicotyledons</taxon>
        <taxon>Gunneridae</taxon>
        <taxon>Pentapetalae</taxon>
        <taxon>asterids</taxon>
        <taxon>Ericales</taxon>
        <taxon>Theaceae</taxon>
        <taxon>Camellia</taxon>
    </lineage>
</organism>
<reference evidence="1 2" key="1">
    <citation type="journal article" date="2018" name="Proc. Natl. Acad. Sci. U.S.A.">
        <title>Draft genome sequence of Camellia sinensis var. sinensis provides insights into the evolution of the tea genome and tea quality.</title>
        <authorList>
            <person name="Wei C."/>
            <person name="Yang H."/>
            <person name="Wang S."/>
            <person name="Zhao J."/>
            <person name="Liu C."/>
            <person name="Gao L."/>
            <person name="Xia E."/>
            <person name="Lu Y."/>
            <person name="Tai Y."/>
            <person name="She G."/>
            <person name="Sun J."/>
            <person name="Cao H."/>
            <person name="Tong W."/>
            <person name="Gao Q."/>
            <person name="Li Y."/>
            <person name="Deng W."/>
            <person name="Jiang X."/>
            <person name="Wang W."/>
            <person name="Chen Q."/>
            <person name="Zhang S."/>
            <person name="Li H."/>
            <person name="Wu J."/>
            <person name="Wang P."/>
            <person name="Li P."/>
            <person name="Shi C."/>
            <person name="Zheng F."/>
            <person name="Jian J."/>
            <person name="Huang B."/>
            <person name="Shan D."/>
            <person name="Shi M."/>
            <person name="Fang C."/>
            <person name="Yue Y."/>
            <person name="Li F."/>
            <person name="Li D."/>
            <person name="Wei S."/>
            <person name="Han B."/>
            <person name="Jiang C."/>
            <person name="Yin Y."/>
            <person name="Xia T."/>
            <person name="Zhang Z."/>
            <person name="Bennetzen J.L."/>
            <person name="Zhao S."/>
            <person name="Wan X."/>
        </authorList>
    </citation>
    <scope>NUCLEOTIDE SEQUENCE [LARGE SCALE GENOMIC DNA]</scope>
    <source>
        <strain evidence="2">cv. Shuchazao</strain>
        <tissue evidence="1">Leaf</tissue>
    </source>
</reference>
<evidence type="ECO:0000313" key="1">
    <source>
        <dbReference type="EMBL" id="THG15278.1"/>
    </source>
</evidence>
<dbReference type="InterPro" id="IPR008914">
    <property type="entry name" value="PEBP"/>
</dbReference>
<dbReference type="CDD" id="cd00865">
    <property type="entry name" value="PEBP_bact_arch"/>
    <property type="match status" value="1"/>
</dbReference>
<comment type="caution">
    <text evidence="1">The sequence shown here is derived from an EMBL/GenBank/DDBJ whole genome shotgun (WGS) entry which is preliminary data.</text>
</comment>
<dbReference type="PANTHER" id="PTHR30289">
    <property type="entry name" value="UNCHARACTERIZED PROTEIN YBCL-RELATED"/>
    <property type="match status" value="1"/>
</dbReference>
<dbReference type="EMBL" id="SDRB02004834">
    <property type="protein sequence ID" value="THG15278.1"/>
    <property type="molecule type" value="Genomic_DNA"/>
</dbReference>
<dbReference type="PANTHER" id="PTHR30289:SF1">
    <property type="entry name" value="PEBP (PHOSPHATIDYLETHANOLAMINE-BINDING PROTEIN) FAMILY PROTEIN"/>
    <property type="match status" value="1"/>
</dbReference>
<dbReference type="AlphaFoldDB" id="A0A4S4EFS8"/>
<evidence type="ECO:0000313" key="2">
    <source>
        <dbReference type="Proteomes" id="UP000306102"/>
    </source>
</evidence>
<dbReference type="Proteomes" id="UP000306102">
    <property type="component" value="Unassembled WGS sequence"/>
</dbReference>
<dbReference type="STRING" id="542762.A0A4S4EFS8"/>